<comment type="caution">
    <text evidence="1">The sequence shown here is derived from an EMBL/GenBank/DDBJ whole genome shotgun (WGS) entry which is preliminary data.</text>
</comment>
<dbReference type="EMBL" id="CM042049">
    <property type="protein sequence ID" value="KAI3746101.1"/>
    <property type="molecule type" value="Genomic_DNA"/>
</dbReference>
<gene>
    <name evidence="1" type="ORF">L6452_08522</name>
</gene>
<reference evidence="1 2" key="2">
    <citation type="journal article" date="2022" name="Mol. Ecol. Resour.">
        <title>The genomes of chicory, endive, great burdock and yacon provide insights into Asteraceae paleo-polyploidization history and plant inulin production.</title>
        <authorList>
            <person name="Fan W."/>
            <person name="Wang S."/>
            <person name="Wang H."/>
            <person name="Wang A."/>
            <person name="Jiang F."/>
            <person name="Liu H."/>
            <person name="Zhao H."/>
            <person name="Xu D."/>
            <person name="Zhang Y."/>
        </authorList>
    </citation>
    <scope>NUCLEOTIDE SEQUENCE [LARGE SCALE GENOMIC DNA]</scope>
    <source>
        <strain evidence="2">cv. Niubang</strain>
    </source>
</reference>
<accession>A0ACB9DHZ3</accession>
<evidence type="ECO:0000313" key="1">
    <source>
        <dbReference type="EMBL" id="KAI3746101.1"/>
    </source>
</evidence>
<keyword evidence="2" id="KW-1185">Reference proteome</keyword>
<protein>
    <submittedName>
        <fullName evidence="1">Uncharacterized protein</fullName>
    </submittedName>
</protein>
<proteinExistence type="predicted"/>
<dbReference type="Proteomes" id="UP001055879">
    <property type="component" value="Linkage Group LG03"/>
</dbReference>
<evidence type="ECO:0000313" key="2">
    <source>
        <dbReference type="Proteomes" id="UP001055879"/>
    </source>
</evidence>
<name>A0ACB9DHZ3_ARCLA</name>
<reference evidence="2" key="1">
    <citation type="journal article" date="2022" name="Mol. Ecol. Resour.">
        <title>The genomes of chicory, endive, great burdock and yacon provide insights into Asteraceae palaeo-polyploidization history and plant inulin production.</title>
        <authorList>
            <person name="Fan W."/>
            <person name="Wang S."/>
            <person name="Wang H."/>
            <person name="Wang A."/>
            <person name="Jiang F."/>
            <person name="Liu H."/>
            <person name="Zhao H."/>
            <person name="Xu D."/>
            <person name="Zhang Y."/>
        </authorList>
    </citation>
    <scope>NUCLEOTIDE SEQUENCE [LARGE SCALE GENOMIC DNA]</scope>
    <source>
        <strain evidence="2">cv. Niubang</strain>
    </source>
</reference>
<organism evidence="1 2">
    <name type="scientific">Arctium lappa</name>
    <name type="common">Greater burdock</name>
    <name type="synonym">Lappa major</name>
    <dbReference type="NCBI Taxonomy" id="4217"/>
    <lineage>
        <taxon>Eukaryota</taxon>
        <taxon>Viridiplantae</taxon>
        <taxon>Streptophyta</taxon>
        <taxon>Embryophyta</taxon>
        <taxon>Tracheophyta</taxon>
        <taxon>Spermatophyta</taxon>
        <taxon>Magnoliopsida</taxon>
        <taxon>eudicotyledons</taxon>
        <taxon>Gunneridae</taxon>
        <taxon>Pentapetalae</taxon>
        <taxon>asterids</taxon>
        <taxon>campanulids</taxon>
        <taxon>Asterales</taxon>
        <taxon>Asteraceae</taxon>
        <taxon>Carduoideae</taxon>
        <taxon>Cardueae</taxon>
        <taxon>Arctiinae</taxon>
        <taxon>Arctium</taxon>
    </lineage>
</organism>
<sequence length="210" mass="24011">MFHASYSPLTYSFNYTISKMDSASKRYENCKRIFALLDQKRLLDDEAEIYNYGRYKLCQMVYDSEVEGKIYRKPLLWIGIYIAVASLFCILLMAADLFHGFRNRKFWFPSKYFTLNTASITVITIAMKLPVDLSSPMPGFIDQLAKVGSMTFMCTMMSNLMPSLASTDNRDIFANVAGMVILVVTMIVNVLIQMKTGVVNKYLAMWVPLP</sequence>